<feature type="transmembrane region" description="Helical" evidence="1">
    <location>
        <begin position="120"/>
        <end position="143"/>
    </location>
</feature>
<keyword evidence="1" id="KW-0472">Membrane</keyword>
<proteinExistence type="predicted"/>
<dbReference type="AlphaFoldDB" id="A0A2V3IWB9"/>
<sequence length="354" mass="39312">METVTYFVPPKLILFSSILSTIAVLLISTLVFLRPALDIRRNYDLTNCTATSATLSCFGECRLINVTSSAFPFAEIQLDGRGNAPCSTIAECDESFPCRFRNDSGVLLVRENVSSTPVGFILFLVLAIIIAIASITYALSLGWQPNPVRLVLFLPPAMDIENVSATIGRRWPIVEARSLVFNYETHQADEDAKRAFDTPWSEKKRGVVFAVTATASHYNQILAVVPGLFYRVLIMPPLSACLASNSAMARCLVHDSECPRDRTCEDRIKEAYTRLEVVTAMFDAVCVVPESKVADFQWIAKRTVPDFLPFRVVCWSTFARITDGIWGGSSKRCDKCWLGSQDDMESVSSQSCRT</sequence>
<protein>
    <submittedName>
        <fullName evidence="2">Uncharacterized protein</fullName>
    </submittedName>
</protein>
<name>A0A2V3IWB9_9FLOR</name>
<feature type="transmembrane region" description="Helical" evidence="1">
    <location>
        <begin position="12"/>
        <end position="33"/>
    </location>
</feature>
<keyword evidence="1" id="KW-1133">Transmembrane helix</keyword>
<reference evidence="2 3" key="1">
    <citation type="journal article" date="2018" name="Mol. Biol. Evol.">
        <title>Analysis of the draft genome of the red seaweed Gracilariopsis chorda provides insights into genome size evolution in Rhodophyta.</title>
        <authorList>
            <person name="Lee J."/>
            <person name="Yang E.C."/>
            <person name="Graf L."/>
            <person name="Yang J.H."/>
            <person name="Qiu H."/>
            <person name="Zel Zion U."/>
            <person name="Chan C.X."/>
            <person name="Stephens T.G."/>
            <person name="Weber A.P.M."/>
            <person name="Boo G.H."/>
            <person name="Boo S.M."/>
            <person name="Kim K.M."/>
            <person name="Shin Y."/>
            <person name="Jung M."/>
            <person name="Lee S.J."/>
            <person name="Yim H.S."/>
            <person name="Lee J.H."/>
            <person name="Bhattacharya D."/>
            <person name="Yoon H.S."/>
        </authorList>
    </citation>
    <scope>NUCLEOTIDE SEQUENCE [LARGE SCALE GENOMIC DNA]</scope>
    <source>
        <strain evidence="2 3">SKKU-2015</strain>
        <tissue evidence="2">Whole body</tissue>
    </source>
</reference>
<comment type="caution">
    <text evidence="2">The sequence shown here is derived from an EMBL/GenBank/DDBJ whole genome shotgun (WGS) entry which is preliminary data.</text>
</comment>
<accession>A0A2V3IWB9</accession>
<evidence type="ECO:0000313" key="3">
    <source>
        <dbReference type="Proteomes" id="UP000247409"/>
    </source>
</evidence>
<dbReference type="EMBL" id="NBIV01000061">
    <property type="protein sequence ID" value="PXF45430.1"/>
    <property type="molecule type" value="Genomic_DNA"/>
</dbReference>
<evidence type="ECO:0000256" key="1">
    <source>
        <dbReference type="SAM" id="Phobius"/>
    </source>
</evidence>
<dbReference type="Proteomes" id="UP000247409">
    <property type="component" value="Unassembled WGS sequence"/>
</dbReference>
<gene>
    <name evidence="2" type="ORF">BWQ96_04845</name>
</gene>
<keyword evidence="3" id="KW-1185">Reference proteome</keyword>
<evidence type="ECO:0000313" key="2">
    <source>
        <dbReference type="EMBL" id="PXF45430.1"/>
    </source>
</evidence>
<organism evidence="2 3">
    <name type="scientific">Gracilariopsis chorda</name>
    <dbReference type="NCBI Taxonomy" id="448386"/>
    <lineage>
        <taxon>Eukaryota</taxon>
        <taxon>Rhodophyta</taxon>
        <taxon>Florideophyceae</taxon>
        <taxon>Rhodymeniophycidae</taxon>
        <taxon>Gracilariales</taxon>
        <taxon>Gracilariaceae</taxon>
        <taxon>Gracilariopsis</taxon>
    </lineage>
</organism>
<keyword evidence="1" id="KW-0812">Transmembrane</keyword>